<accession>A0A9W2YI28</accession>
<keyword evidence="1" id="KW-0732">Signal</keyword>
<evidence type="ECO:0000256" key="1">
    <source>
        <dbReference type="SAM" id="SignalP"/>
    </source>
</evidence>
<keyword evidence="2" id="KW-1185">Reference proteome</keyword>
<organism evidence="2 3">
    <name type="scientific">Biomphalaria glabrata</name>
    <name type="common">Bloodfluke planorb</name>
    <name type="synonym">Freshwater snail</name>
    <dbReference type="NCBI Taxonomy" id="6526"/>
    <lineage>
        <taxon>Eukaryota</taxon>
        <taxon>Metazoa</taxon>
        <taxon>Spiralia</taxon>
        <taxon>Lophotrochozoa</taxon>
        <taxon>Mollusca</taxon>
        <taxon>Gastropoda</taxon>
        <taxon>Heterobranchia</taxon>
        <taxon>Euthyneura</taxon>
        <taxon>Panpulmonata</taxon>
        <taxon>Hygrophila</taxon>
        <taxon>Lymnaeoidea</taxon>
        <taxon>Planorbidae</taxon>
        <taxon>Biomphalaria</taxon>
    </lineage>
</organism>
<dbReference type="OrthoDB" id="6158439at2759"/>
<feature type="signal peptide" evidence="1">
    <location>
        <begin position="1"/>
        <end position="25"/>
    </location>
</feature>
<proteinExistence type="predicted"/>
<evidence type="ECO:0000313" key="2">
    <source>
        <dbReference type="Proteomes" id="UP001165740"/>
    </source>
</evidence>
<sequence length="437" mass="47485">MVRLLPFMCWITMLVIACHVHWGAAVLNNRDNQVYTAGCGFDVVPGQPSMFKFCNAYGQCIKSACGMSRVFSKTDCGCVPLLNTINEGNSSTASVKLTLPDNSTRPEERSAARASVVSSFLEPNDRTINSVTSKSKTAAAASSNSSSTRTIKFPMTIAIETGSQSKNVTQPPSDVESSTIGFTIQPTLFSTASKHLNMTRVLPLNHTFVCRTEVNISGMNDRELLTGDTTVGTVYVGVRGLNNNNGSIQFSGSGLLWIPYYDSISFPSGLTISMEVQENVTHMVAQGLVNNCGNGVSPSYSIVLDPSQKLVRFKAVVISETRPQPTLENLEISVPYEPGFSKIIEMECDGNNLIGRVSGHMAGTHISSKDSHTQVYKEPWDTIAHKHGNQMKTFSCKHCVLLQTPKHPTNVDAQTLTSWVTTMRQLAASTVKLKVTE</sequence>
<dbReference type="Proteomes" id="UP001165740">
    <property type="component" value="Chromosome 12"/>
</dbReference>
<evidence type="ECO:0000313" key="3">
    <source>
        <dbReference type="RefSeq" id="XP_055862311.1"/>
    </source>
</evidence>
<dbReference type="RefSeq" id="XP_055862311.1">
    <property type="nucleotide sequence ID" value="XM_056006336.1"/>
</dbReference>
<gene>
    <name evidence="3" type="primary">LOC106067524</name>
</gene>
<dbReference type="PROSITE" id="PS51257">
    <property type="entry name" value="PROKAR_LIPOPROTEIN"/>
    <property type="match status" value="1"/>
</dbReference>
<feature type="chain" id="PRO_5040947002" evidence="1">
    <location>
        <begin position="26"/>
        <end position="437"/>
    </location>
</feature>
<dbReference type="AlphaFoldDB" id="A0A9W2YI28"/>
<protein>
    <submittedName>
        <fullName evidence="3">Uncharacterized protein LOC106067524 isoform X1</fullName>
    </submittedName>
</protein>
<dbReference type="GeneID" id="106067524"/>
<reference evidence="3" key="1">
    <citation type="submission" date="2025-08" db="UniProtKB">
        <authorList>
            <consortium name="RefSeq"/>
        </authorList>
    </citation>
    <scope>IDENTIFICATION</scope>
</reference>
<name>A0A9W2YI28_BIOGL</name>